<dbReference type="SMART" id="SM00849">
    <property type="entry name" value="Lactamase_B"/>
    <property type="match status" value="1"/>
</dbReference>
<keyword evidence="7" id="KW-1185">Reference proteome</keyword>
<dbReference type="CDD" id="cd07737">
    <property type="entry name" value="YcbL-like_MBL-fold"/>
    <property type="match status" value="1"/>
</dbReference>
<evidence type="ECO:0000256" key="4">
    <source>
        <dbReference type="ARBA" id="ARBA00022833"/>
    </source>
</evidence>
<dbReference type="Pfam" id="PF00753">
    <property type="entry name" value="Lactamase_B"/>
    <property type="match status" value="1"/>
</dbReference>
<keyword evidence="4" id="KW-0862">Zinc</keyword>
<dbReference type="Gene3D" id="3.60.15.10">
    <property type="entry name" value="Ribonuclease Z/Hydroxyacylglutathione hydrolase-like"/>
    <property type="match status" value="1"/>
</dbReference>
<dbReference type="InterPro" id="IPR036866">
    <property type="entry name" value="RibonucZ/Hydroxyglut_hydro"/>
</dbReference>
<proteinExistence type="predicted"/>
<dbReference type="InterPro" id="IPR051453">
    <property type="entry name" value="MBL_Glyoxalase_II"/>
</dbReference>
<keyword evidence="2" id="KW-0479">Metal-binding</keyword>
<accession>A0ABW5AEE8</accession>
<dbReference type="Proteomes" id="UP001597314">
    <property type="component" value="Unassembled WGS sequence"/>
</dbReference>
<dbReference type="PANTHER" id="PTHR46233:SF3">
    <property type="entry name" value="HYDROXYACYLGLUTATHIONE HYDROLASE GLOC"/>
    <property type="match status" value="1"/>
</dbReference>
<gene>
    <name evidence="6" type="ORF">ACFSOX_01690</name>
</gene>
<evidence type="ECO:0000313" key="6">
    <source>
        <dbReference type="EMBL" id="MFD2180850.1"/>
    </source>
</evidence>
<name>A0ABW5AEE8_9BRAD</name>
<dbReference type="SUPFAM" id="SSF56281">
    <property type="entry name" value="Metallo-hydrolase/oxidoreductase"/>
    <property type="match status" value="1"/>
</dbReference>
<reference evidence="7" key="1">
    <citation type="journal article" date="2019" name="Int. J. Syst. Evol. Microbiol.">
        <title>The Global Catalogue of Microorganisms (GCM) 10K type strain sequencing project: providing services to taxonomists for standard genome sequencing and annotation.</title>
        <authorList>
            <consortium name="The Broad Institute Genomics Platform"/>
            <consortium name="The Broad Institute Genome Sequencing Center for Infectious Disease"/>
            <person name="Wu L."/>
            <person name="Ma J."/>
        </authorList>
    </citation>
    <scope>NUCLEOTIDE SEQUENCE [LARGE SCALE GENOMIC DNA]</scope>
    <source>
        <strain evidence="7">CGMCC 1.6774</strain>
    </source>
</reference>
<protein>
    <submittedName>
        <fullName evidence="6">MBL fold metallo-hydrolase</fullName>
    </submittedName>
</protein>
<feature type="domain" description="Metallo-beta-lactamase" evidence="5">
    <location>
        <begin position="16"/>
        <end position="195"/>
    </location>
</feature>
<dbReference type="InterPro" id="IPR001279">
    <property type="entry name" value="Metallo-B-lactamas"/>
</dbReference>
<comment type="cofactor">
    <cofactor evidence="1">
        <name>Zn(2+)</name>
        <dbReference type="ChEBI" id="CHEBI:29105"/>
    </cofactor>
</comment>
<comment type="caution">
    <text evidence="6">The sequence shown here is derived from an EMBL/GenBank/DDBJ whole genome shotgun (WGS) entry which is preliminary data.</text>
</comment>
<evidence type="ECO:0000256" key="3">
    <source>
        <dbReference type="ARBA" id="ARBA00022801"/>
    </source>
</evidence>
<sequence length="212" mass="22698">MTTRARAAIVPVTPFQQNCTVLWCEATKTGVVVDPGGDLDRIEAAIAEAGIAVEGIWLTHGHIDHAGGAAEMKERLGVPIIGPHRDDLFLLERLAETGRGYGIPARDMVPDRWLDEGETVSVGELTLEILHCPGHSPGSVAYVDRSQGFALVGDVLFRGSIGRTDLPGGDYDTLIRSITEKLLPLGDDLAFVCGHGPTSTIGHERATNPFLR</sequence>
<dbReference type="PANTHER" id="PTHR46233">
    <property type="entry name" value="HYDROXYACYLGLUTATHIONE HYDROLASE GLOC"/>
    <property type="match status" value="1"/>
</dbReference>
<keyword evidence="3" id="KW-0378">Hydrolase</keyword>
<organism evidence="6 7">
    <name type="scientific">Rhodoplanes azumiensis</name>
    <dbReference type="NCBI Taxonomy" id="1897628"/>
    <lineage>
        <taxon>Bacteria</taxon>
        <taxon>Pseudomonadati</taxon>
        <taxon>Pseudomonadota</taxon>
        <taxon>Alphaproteobacteria</taxon>
        <taxon>Hyphomicrobiales</taxon>
        <taxon>Nitrobacteraceae</taxon>
        <taxon>Rhodoplanes</taxon>
    </lineage>
</organism>
<evidence type="ECO:0000256" key="1">
    <source>
        <dbReference type="ARBA" id="ARBA00001947"/>
    </source>
</evidence>
<evidence type="ECO:0000313" key="7">
    <source>
        <dbReference type="Proteomes" id="UP001597314"/>
    </source>
</evidence>
<dbReference type="RefSeq" id="WP_378476052.1">
    <property type="nucleotide sequence ID" value="NZ_JBHUIW010000001.1"/>
</dbReference>
<evidence type="ECO:0000259" key="5">
    <source>
        <dbReference type="SMART" id="SM00849"/>
    </source>
</evidence>
<dbReference type="EMBL" id="JBHUIW010000001">
    <property type="protein sequence ID" value="MFD2180850.1"/>
    <property type="molecule type" value="Genomic_DNA"/>
</dbReference>
<evidence type="ECO:0000256" key="2">
    <source>
        <dbReference type="ARBA" id="ARBA00022723"/>
    </source>
</evidence>